<dbReference type="AlphaFoldDB" id="A0A543PUR9"/>
<dbReference type="InterPro" id="IPR029753">
    <property type="entry name" value="D-isomer_DH_CS"/>
</dbReference>
<evidence type="ECO:0000259" key="5">
    <source>
        <dbReference type="Pfam" id="PF02826"/>
    </source>
</evidence>
<keyword evidence="2 3" id="KW-0560">Oxidoreductase</keyword>
<dbReference type="Pfam" id="PF02826">
    <property type="entry name" value="2-Hacid_dh_C"/>
    <property type="match status" value="1"/>
</dbReference>
<dbReference type="InterPro" id="IPR006139">
    <property type="entry name" value="D-isomer_2_OHA_DH_cat_dom"/>
</dbReference>
<reference evidence="6 7" key="1">
    <citation type="submission" date="2019-06" db="EMBL/GenBank/DDBJ databases">
        <title>Sequencing the genomes of 1000 actinobacteria strains.</title>
        <authorList>
            <person name="Klenk H.-P."/>
        </authorList>
    </citation>
    <scope>NUCLEOTIDE SEQUENCE [LARGE SCALE GENOMIC DNA]</scope>
    <source>
        <strain evidence="6 7">DSM 21776</strain>
    </source>
</reference>
<dbReference type="Gene3D" id="3.40.50.720">
    <property type="entry name" value="NAD(P)-binding Rossmann-like Domain"/>
    <property type="match status" value="2"/>
</dbReference>
<dbReference type="PROSITE" id="PS00671">
    <property type="entry name" value="D_2_HYDROXYACID_DH_3"/>
    <property type="match status" value="1"/>
</dbReference>
<evidence type="ECO:0000259" key="4">
    <source>
        <dbReference type="Pfam" id="PF00389"/>
    </source>
</evidence>
<dbReference type="InterPro" id="IPR050223">
    <property type="entry name" value="D-isomer_2-hydroxyacid_DH"/>
</dbReference>
<dbReference type="PANTHER" id="PTHR10996:SF282">
    <property type="entry name" value="D-3-PHOSPHOGLYCERATE DEHYDROGENASE 1-RELATED"/>
    <property type="match status" value="1"/>
</dbReference>
<evidence type="ECO:0000313" key="7">
    <source>
        <dbReference type="Proteomes" id="UP000320085"/>
    </source>
</evidence>
<feature type="domain" description="D-isomer specific 2-hydroxyacid dehydrogenase catalytic" evidence="4">
    <location>
        <begin position="39"/>
        <end position="309"/>
    </location>
</feature>
<dbReference type="SUPFAM" id="SSF51735">
    <property type="entry name" value="NAD(P)-binding Rossmann-fold domains"/>
    <property type="match status" value="1"/>
</dbReference>
<dbReference type="OrthoDB" id="117809at2"/>
<organism evidence="6 7">
    <name type="scientific">Humibacillus xanthopallidus</name>
    <dbReference type="NCBI Taxonomy" id="412689"/>
    <lineage>
        <taxon>Bacteria</taxon>
        <taxon>Bacillati</taxon>
        <taxon>Actinomycetota</taxon>
        <taxon>Actinomycetes</taxon>
        <taxon>Micrococcales</taxon>
        <taxon>Intrasporangiaceae</taxon>
        <taxon>Humibacillus</taxon>
    </lineage>
</organism>
<accession>A0A543PUR9</accession>
<protein>
    <submittedName>
        <fullName evidence="6">D-3-phosphoglycerate dehydrogenase</fullName>
    </submittedName>
</protein>
<comment type="similarity">
    <text evidence="1 3">Belongs to the D-isomer specific 2-hydroxyacid dehydrogenase family.</text>
</comment>
<gene>
    <name evidence="6" type="ORF">FHX52_0943</name>
</gene>
<evidence type="ECO:0000256" key="2">
    <source>
        <dbReference type="ARBA" id="ARBA00023002"/>
    </source>
</evidence>
<dbReference type="SUPFAM" id="SSF52283">
    <property type="entry name" value="Formate/glycerate dehydrogenase catalytic domain-like"/>
    <property type="match status" value="1"/>
</dbReference>
<dbReference type="PANTHER" id="PTHR10996">
    <property type="entry name" value="2-HYDROXYACID DEHYDROGENASE-RELATED"/>
    <property type="match status" value="1"/>
</dbReference>
<dbReference type="EMBL" id="VFQF01000001">
    <property type="protein sequence ID" value="TQN47825.1"/>
    <property type="molecule type" value="Genomic_DNA"/>
</dbReference>
<proteinExistence type="inferred from homology"/>
<dbReference type="InterPro" id="IPR006140">
    <property type="entry name" value="D-isomer_DH_NAD-bd"/>
</dbReference>
<dbReference type="Pfam" id="PF00389">
    <property type="entry name" value="2-Hacid_dh"/>
    <property type="match status" value="1"/>
</dbReference>
<dbReference type="RefSeq" id="WP_141820338.1">
    <property type="nucleotide sequence ID" value="NZ_BAAAQC010000016.1"/>
</dbReference>
<dbReference type="InterPro" id="IPR029752">
    <property type="entry name" value="D-isomer_DH_CS1"/>
</dbReference>
<dbReference type="InterPro" id="IPR036291">
    <property type="entry name" value="NAD(P)-bd_dom_sf"/>
</dbReference>
<dbReference type="Proteomes" id="UP000320085">
    <property type="component" value="Unassembled WGS sequence"/>
</dbReference>
<comment type="caution">
    <text evidence="6">The sequence shown here is derived from an EMBL/GenBank/DDBJ whole genome shotgun (WGS) entry which is preliminary data.</text>
</comment>
<dbReference type="PROSITE" id="PS00065">
    <property type="entry name" value="D_2_HYDROXYACID_DH_1"/>
    <property type="match status" value="1"/>
</dbReference>
<sequence length="330" mass="34264">MPELDQLPVVVGLGQVDPALVEPVLGGHCRFVPEPTGSDLALAQGAIARADAQVDEEFLARAPRLRVVARTGVGVERVDLDAATARGIAVVTTPGAGAAAVAEGAIAMAMHLVKRFGPLTTLVRSGRWAERGTVPVGDLRGSVLGVVGYGRIGQRAAVLAAALGMTVLAYDPVSEPPADVRCADLRDLVSRCDVITLHLPLLESTHHLIGADLLRHVKAGAILVNCGRGGLLDIDAVHAALEDGRLGGVGLDVFDPEPPVHHPLFDHPDVVLTPHLMGLSRQATAATFSDAARGVLDVLSGRTPAAVANAGWEHADTVPTTVKESTWKTS</sequence>
<name>A0A543PUR9_9MICO</name>
<dbReference type="GO" id="GO:0016616">
    <property type="term" value="F:oxidoreductase activity, acting on the CH-OH group of donors, NAD or NADP as acceptor"/>
    <property type="evidence" value="ECO:0007669"/>
    <property type="project" value="InterPro"/>
</dbReference>
<evidence type="ECO:0000256" key="1">
    <source>
        <dbReference type="ARBA" id="ARBA00005854"/>
    </source>
</evidence>
<dbReference type="PROSITE" id="PS00670">
    <property type="entry name" value="D_2_HYDROXYACID_DH_2"/>
    <property type="match status" value="1"/>
</dbReference>
<evidence type="ECO:0000256" key="3">
    <source>
        <dbReference type="RuleBase" id="RU003719"/>
    </source>
</evidence>
<evidence type="ECO:0000313" key="6">
    <source>
        <dbReference type="EMBL" id="TQN47825.1"/>
    </source>
</evidence>
<dbReference type="GO" id="GO:0051287">
    <property type="term" value="F:NAD binding"/>
    <property type="evidence" value="ECO:0007669"/>
    <property type="project" value="InterPro"/>
</dbReference>
<feature type="domain" description="D-isomer specific 2-hydroxyacid dehydrogenase NAD-binding" evidence="5">
    <location>
        <begin position="106"/>
        <end position="276"/>
    </location>
</feature>